<feature type="compositionally biased region" description="Basic and acidic residues" evidence="14">
    <location>
        <begin position="224"/>
        <end position="245"/>
    </location>
</feature>
<evidence type="ECO:0000313" key="16">
    <source>
        <dbReference type="EnsemblPlants" id="TuG1812U0000160100.01.T02"/>
    </source>
</evidence>
<dbReference type="EnsemblPlants" id="TuG1812G0600001471.01.T02">
    <property type="protein sequence ID" value="TuG1812G0600001471.01.T02"/>
    <property type="gene ID" value="TuG1812G0600001471.01"/>
</dbReference>
<keyword evidence="4" id="KW-0540">Nuclease</keyword>
<name>A0A8R7RC40_TRIUA</name>
<sequence length="582" mass="64170">MATFLFRPPFHGRLRPLRRLLLLPQPKPLLLPSRTLRLRSPRLTMASSPPPPSSPSTSTLPPPGRSPPPPEWPCARCTLRNPLSAAACAACDAARPVDVDDVSPGHSAVVASSSSRPLPPAQWSCARCTLLNPGSSAACAVCGAPRPVVVDDGDELDFSAVAGASFLPLRRDPRNIGRSDAAMKVARAPSPDTVCERAGSNERDKTAAEKGCSRKRGHAAISDIVHEGDGSNKRGETATEKECSRKRGYVASPDIVHEDAGSNERDETTTEKGCSRKIGRLTSPAIVHEGGGSNERDEPTAKKVNSETHLDKKTIKVMTYNVWFREDLELTKRMYALGNLIQHHNPDLICFQEVTPNIYMLLQKSGWWQEYKCSLSARMAMQRQYYCMQMSKLPVNSFECIPFSNSVMERELCVADINIGGATKLVLATSHLESPCAWNQMYSKERVTQANASMRILDKFRNVIFCGDMNWDDKGDGPFPLSDGWVDAWAELKPGEDGWTYDTRANGMLAGNRKLQKRLDRFVCKLPDFEIDTIEMIGKEAIPGISHYKEKTVRKVVQNIEYPVLPSDHFGLVLSITHASSG</sequence>
<evidence type="ECO:0000256" key="14">
    <source>
        <dbReference type="SAM" id="MobiDB-lite"/>
    </source>
</evidence>
<dbReference type="RefSeq" id="XP_048537584.1">
    <property type="nucleotide sequence ID" value="XM_048681627.1"/>
</dbReference>
<keyword evidence="11" id="KW-0234">DNA repair</keyword>
<dbReference type="OrthoDB" id="9975959at2759"/>
<reference evidence="16" key="3">
    <citation type="submission" date="2022-06" db="UniProtKB">
        <authorList>
            <consortium name="EnsemblPlants"/>
        </authorList>
    </citation>
    <scope>IDENTIFICATION</scope>
</reference>
<dbReference type="PANTHER" id="PTHR15822">
    <property type="entry name" value="TRAF AND TNF RECEPTOR-ASSOCIATED PROTEIN"/>
    <property type="match status" value="1"/>
</dbReference>
<keyword evidence="7 13" id="KW-0863">Zinc-finger</keyword>
<dbReference type="KEGG" id="tua:125516126"/>
<evidence type="ECO:0000256" key="9">
    <source>
        <dbReference type="ARBA" id="ARBA00022833"/>
    </source>
</evidence>
<comment type="subcellular location">
    <subcellularLocation>
        <location evidence="3">Nucleus</location>
        <location evidence="3">PML body</location>
    </subcellularLocation>
</comment>
<keyword evidence="12" id="KW-0539">Nucleus</keyword>
<feature type="region of interest" description="Disordered" evidence="14">
    <location>
        <begin position="285"/>
        <end position="307"/>
    </location>
</feature>
<protein>
    <recommendedName>
        <fullName evidence="15">RanBP2-type domain-containing protein</fullName>
    </recommendedName>
</protein>
<dbReference type="InterPro" id="IPR005135">
    <property type="entry name" value="Endo/exonuclease/phosphatase"/>
</dbReference>
<keyword evidence="9" id="KW-0862">Zinc</keyword>
<evidence type="ECO:0000256" key="13">
    <source>
        <dbReference type="PROSITE-ProRule" id="PRU00322"/>
    </source>
</evidence>
<feature type="compositionally biased region" description="Basic and acidic residues" evidence="14">
    <location>
        <begin position="199"/>
        <end position="212"/>
    </location>
</feature>
<keyword evidence="5" id="KW-0479">Metal-binding</keyword>
<dbReference type="GeneID" id="125516149"/>
<evidence type="ECO:0000256" key="10">
    <source>
        <dbReference type="ARBA" id="ARBA00022842"/>
    </source>
</evidence>
<feature type="domain" description="RanBP2-type" evidence="15">
    <location>
        <begin position="68"/>
        <end position="97"/>
    </location>
</feature>
<feature type="compositionally biased region" description="Basic and acidic residues" evidence="14">
    <location>
        <begin position="294"/>
        <end position="307"/>
    </location>
</feature>
<dbReference type="InterPro" id="IPR036691">
    <property type="entry name" value="Endo/exonu/phosph_ase_sf"/>
</dbReference>
<dbReference type="GO" id="GO:0003697">
    <property type="term" value="F:single-stranded DNA binding"/>
    <property type="evidence" value="ECO:0007669"/>
    <property type="project" value="TreeGrafter"/>
</dbReference>
<evidence type="ECO:0000256" key="6">
    <source>
        <dbReference type="ARBA" id="ARBA00022763"/>
    </source>
</evidence>
<dbReference type="PANTHER" id="PTHR15822:SF4">
    <property type="entry name" value="TYROSYL-DNA PHOSPHODIESTERASE 2"/>
    <property type="match status" value="1"/>
</dbReference>
<evidence type="ECO:0000256" key="5">
    <source>
        <dbReference type="ARBA" id="ARBA00022723"/>
    </source>
</evidence>
<accession>A0A8R7RC40</accession>
<keyword evidence="17" id="KW-1185">Reference proteome</keyword>
<dbReference type="SUPFAM" id="SSF90209">
    <property type="entry name" value="Ran binding protein zinc finger-like"/>
    <property type="match status" value="1"/>
</dbReference>
<dbReference type="EnsemblPlants" id="TuG1812U0000160100.01.T02">
    <property type="protein sequence ID" value="TuG1812U0000160100.01.T02"/>
    <property type="gene ID" value="TuG1812U0000160100.01"/>
</dbReference>
<dbReference type="InterPro" id="IPR001876">
    <property type="entry name" value="Znf_RanBP2"/>
</dbReference>
<dbReference type="AlphaFoldDB" id="A0A8R7RC40"/>
<dbReference type="PROSITE" id="PS01358">
    <property type="entry name" value="ZF_RANBP2_1"/>
    <property type="match status" value="2"/>
</dbReference>
<dbReference type="SUPFAM" id="SSF56219">
    <property type="entry name" value="DNase I-like"/>
    <property type="match status" value="1"/>
</dbReference>
<feature type="region of interest" description="Disordered" evidence="14">
    <location>
        <begin position="185"/>
        <end position="246"/>
    </location>
</feature>
<dbReference type="Gene3D" id="2.30.30.380">
    <property type="entry name" value="Zn-finger domain of Sec23/24"/>
    <property type="match status" value="1"/>
</dbReference>
<dbReference type="Gramene" id="TuG1812G0600001471.01.T02">
    <property type="protein sequence ID" value="TuG1812G0600001471.01.T02"/>
    <property type="gene ID" value="TuG1812G0600001471.01"/>
</dbReference>
<evidence type="ECO:0000256" key="12">
    <source>
        <dbReference type="ARBA" id="ARBA00023242"/>
    </source>
</evidence>
<dbReference type="GO" id="GO:0006302">
    <property type="term" value="P:double-strand break repair"/>
    <property type="evidence" value="ECO:0007669"/>
    <property type="project" value="TreeGrafter"/>
</dbReference>
<organism evidence="16 17">
    <name type="scientific">Triticum urartu</name>
    <name type="common">Red wild einkorn</name>
    <name type="synonym">Crithodium urartu</name>
    <dbReference type="NCBI Taxonomy" id="4572"/>
    <lineage>
        <taxon>Eukaryota</taxon>
        <taxon>Viridiplantae</taxon>
        <taxon>Streptophyta</taxon>
        <taxon>Embryophyta</taxon>
        <taxon>Tracheophyta</taxon>
        <taxon>Spermatophyta</taxon>
        <taxon>Magnoliopsida</taxon>
        <taxon>Liliopsida</taxon>
        <taxon>Poales</taxon>
        <taxon>Poaceae</taxon>
        <taxon>BOP clade</taxon>
        <taxon>Pooideae</taxon>
        <taxon>Triticodae</taxon>
        <taxon>Triticeae</taxon>
        <taxon>Triticinae</taxon>
        <taxon>Triticum</taxon>
    </lineage>
</organism>
<keyword evidence="8" id="KW-0378">Hydrolase</keyword>
<dbReference type="GO" id="GO:0070260">
    <property type="term" value="F:5'-tyrosyl-DNA phosphodiesterase activity"/>
    <property type="evidence" value="ECO:0007669"/>
    <property type="project" value="TreeGrafter"/>
</dbReference>
<dbReference type="GO" id="GO:0004518">
    <property type="term" value="F:nuclease activity"/>
    <property type="evidence" value="ECO:0007669"/>
    <property type="project" value="UniProtKB-KW"/>
</dbReference>
<dbReference type="InterPro" id="IPR036443">
    <property type="entry name" value="Znf_RanBP2_sf"/>
</dbReference>
<evidence type="ECO:0000256" key="7">
    <source>
        <dbReference type="ARBA" id="ARBA00022771"/>
    </source>
</evidence>
<comment type="cofactor">
    <cofactor evidence="1">
        <name>Mn(2+)</name>
        <dbReference type="ChEBI" id="CHEBI:29035"/>
    </cofactor>
</comment>
<dbReference type="Pfam" id="PF03372">
    <property type="entry name" value="Exo_endo_phos"/>
    <property type="match status" value="1"/>
</dbReference>
<keyword evidence="6" id="KW-0227">DNA damage</keyword>
<evidence type="ECO:0000313" key="17">
    <source>
        <dbReference type="Proteomes" id="UP000015106"/>
    </source>
</evidence>
<dbReference type="SMART" id="SM00547">
    <property type="entry name" value="ZnF_RBZ"/>
    <property type="match status" value="2"/>
</dbReference>
<feature type="region of interest" description="Disordered" evidence="14">
    <location>
        <begin position="33"/>
        <end position="70"/>
    </location>
</feature>
<dbReference type="Proteomes" id="UP000015106">
    <property type="component" value="Chromosome 6"/>
</dbReference>
<feature type="compositionally biased region" description="Pro residues" evidence="14">
    <location>
        <begin position="48"/>
        <end position="70"/>
    </location>
</feature>
<comment type="cofactor">
    <cofactor evidence="2">
        <name>Mg(2+)</name>
        <dbReference type="ChEBI" id="CHEBI:18420"/>
    </cofactor>
</comment>
<reference evidence="17" key="1">
    <citation type="journal article" date="2013" name="Nature">
        <title>Draft genome of the wheat A-genome progenitor Triticum urartu.</title>
        <authorList>
            <person name="Ling H.Q."/>
            <person name="Zhao S."/>
            <person name="Liu D."/>
            <person name="Wang J."/>
            <person name="Sun H."/>
            <person name="Zhang C."/>
            <person name="Fan H."/>
            <person name="Li D."/>
            <person name="Dong L."/>
            <person name="Tao Y."/>
            <person name="Gao C."/>
            <person name="Wu H."/>
            <person name="Li Y."/>
            <person name="Cui Y."/>
            <person name="Guo X."/>
            <person name="Zheng S."/>
            <person name="Wang B."/>
            <person name="Yu K."/>
            <person name="Liang Q."/>
            <person name="Yang W."/>
            <person name="Lou X."/>
            <person name="Chen J."/>
            <person name="Feng M."/>
            <person name="Jian J."/>
            <person name="Zhang X."/>
            <person name="Luo G."/>
            <person name="Jiang Y."/>
            <person name="Liu J."/>
            <person name="Wang Z."/>
            <person name="Sha Y."/>
            <person name="Zhang B."/>
            <person name="Wu H."/>
            <person name="Tang D."/>
            <person name="Shen Q."/>
            <person name="Xue P."/>
            <person name="Zou S."/>
            <person name="Wang X."/>
            <person name="Liu X."/>
            <person name="Wang F."/>
            <person name="Yang Y."/>
            <person name="An X."/>
            <person name="Dong Z."/>
            <person name="Zhang K."/>
            <person name="Zhang X."/>
            <person name="Luo M.C."/>
            <person name="Dvorak J."/>
            <person name="Tong Y."/>
            <person name="Wang J."/>
            <person name="Yang H."/>
            <person name="Li Z."/>
            <person name="Wang D."/>
            <person name="Zhang A."/>
            <person name="Wang J."/>
        </authorList>
    </citation>
    <scope>NUCLEOTIDE SEQUENCE</scope>
    <source>
        <strain evidence="17">cv. G1812</strain>
    </source>
</reference>
<dbReference type="Pfam" id="PF00641">
    <property type="entry name" value="Zn_ribbon_RanBP"/>
    <property type="match status" value="2"/>
</dbReference>
<evidence type="ECO:0000256" key="4">
    <source>
        <dbReference type="ARBA" id="ARBA00022722"/>
    </source>
</evidence>
<dbReference type="Gene3D" id="4.10.1060.10">
    <property type="entry name" value="Zinc finger, RanBP2-type"/>
    <property type="match status" value="1"/>
</dbReference>
<evidence type="ECO:0000256" key="1">
    <source>
        <dbReference type="ARBA" id="ARBA00001936"/>
    </source>
</evidence>
<dbReference type="CDD" id="cd09080">
    <property type="entry name" value="TDP2"/>
    <property type="match status" value="1"/>
</dbReference>
<evidence type="ECO:0000256" key="2">
    <source>
        <dbReference type="ARBA" id="ARBA00001946"/>
    </source>
</evidence>
<dbReference type="Gramene" id="TuG1812U0000160100.01.T02">
    <property type="protein sequence ID" value="TuG1812U0000160100.01.T02"/>
    <property type="gene ID" value="TuG1812U0000160100.01"/>
</dbReference>
<evidence type="ECO:0000256" key="8">
    <source>
        <dbReference type="ARBA" id="ARBA00022801"/>
    </source>
</evidence>
<keyword evidence="10" id="KW-0460">Magnesium</keyword>
<reference evidence="16" key="2">
    <citation type="submission" date="2018-03" db="EMBL/GenBank/DDBJ databases">
        <title>The Triticum urartu genome reveals the dynamic nature of wheat genome evolution.</title>
        <authorList>
            <person name="Ling H."/>
            <person name="Ma B."/>
            <person name="Shi X."/>
            <person name="Liu H."/>
            <person name="Dong L."/>
            <person name="Sun H."/>
            <person name="Cao Y."/>
            <person name="Gao Q."/>
            <person name="Zheng S."/>
            <person name="Li Y."/>
            <person name="Yu Y."/>
            <person name="Du H."/>
            <person name="Qi M."/>
            <person name="Li Y."/>
            <person name="Yu H."/>
            <person name="Cui Y."/>
            <person name="Wang N."/>
            <person name="Chen C."/>
            <person name="Wu H."/>
            <person name="Zhao Y."/>
            <person name="Zhang J."/>
            <person name="Li Y."/>
            <person name="Zhou W."/>
            <person name="Zhang B."/>
            <person name="Hu W."/>
            <person name="Eijk M."/>
            <person name="Tang J."/>
            <person name="Witsenboer H."/>
            <person name="Zhao S."/>
            <person name="Li Z."/>
            <person name="Zhang A."/>
            <person name="Wang D."/>
            <person name="Liang C."/>
        </authorList>
    </citation>
    <scope>NUCLEOTIDE SEQUENCE [LARGE SCALE GENOMIC DNA]</scope>
    <source>
        <strain evidence="16">cv. G1812</strain>
    </source>
</reference>
<dbReference type="Gene3D" id="3.60.10.10">
    <property type="entry name" value="Endonuclease/exonuclease/phosphatase"/>
    <property type="match status" value="1"/>
</dbReference>
<dbReference type="GO" id="GO:0005737">
    <property type="term" value="C:cytoplasm"/>
    <property type="evidence" value="ECO:0007669"/>
    <property type="project" value="TreeGrafter"/>
</dbReference>
<feature type="domain" description="RanBP2-type" evidence="15">
    <location>
        <begin position="119"/>
        <end position="148"/>
    </location>
</feature>
<evidence type="ECO:0000259" key="15">
    <source>
        <dbReference type="PROSITE" id="PS50199"/>
    </source>
</evidence>
<dbReference type="PROSITE" id="PS50199">
    <property type="entry name" value="ZF_RANBP2_2"/>
    <property type="match status" value="2"/>
</dbReference>
<proteinExistence type="predicted"/>
<evidence type="ECO:0000256" key="3">
    <source>
        <dbReference type="ARBA" id="ARBA00004322"/>
    </source>
</evidence>
<evidence type="ECO:0000256" key="11">
    <source>
        <dbReference type="ARBA" id="ARBA00023204"/>
    </source>
</evidence>
<gene>
    <name evidence="16" type="primary">LOC125516149</name>
</gene>
<dbReference type="GO" id="GO:0008270">
    <property type="term" value="F:zinc ion binding"/>
    <property type="evidence" value="ECO:0007669"/>
    <property type="project" value="UniProtKB-KW"/>
</dbReference>
<dbReference type="InterPro" id="IPR051547">
    <property type="entry name" value="TDP2-like"/>
</dbReference>
<dbReference type="FunFam" id="3.60.10.10:FF:000058">
    <property type="entry name" value="Tyrosyl-DNA phosphodiesterase 2"/>
    <property type="match status" value="1"/>
</dbReference>